<dbReference type="InterPro" id="IPR021109">
    <property type="entry name" value="Peptidase_aspartic_dom_sf"/>
</dbReference>
<protein>
    <submittedName>
        <fullName evidence="1">Glutaminyl transferase</fullName>
    </submittedName>
</protein>
<accession>A0A1S8AUS0</accession>
<dbReference type="Proteomes" id="UP000189370">
    <property type="component" value="Unassembled WGS sequence"/>
</dbReference>
<dbReference type="GO" id="GO:0016740">
    <property type="term" value="F:transferase activity"/>
    <property type="evidence" value="ECO:0007669"/>
    <property type="project" value="UniProtKB-KW"/>
</dbReference>
<dbReference type="SUPFAM" id="SSF50630">
    <property type="entry name" value="Acid proteases"/>
    <property type="match status" value="1"/>
</dbReference>
<dbReference type="STRING" id="301967.A6E15_06410"/>
<gene>
    <name evidence="1" type="ORF">A6E15_06410</name>
</gene>
<keyword evidence="2" id="KW-1185">Reference proteome</keyword>
<dbReference type="AlphaFoldDB" id="A0A1S8AUS0"/>
<evidence type="ECO:0000313" key="1">
    <source>
        <dbReference type="EMBL" id="OLZ40648.1"/>
    </source>
</evidence>
<organism evidence="1 2">
    <name type="scientific">Natrinema saccharevitans</name>
    <dbReference type="NCBI Taxonomy" id="301967"/>
    <lineage>
        <taxon>Archaea</taxon>
        <taxon>Methanobacteriati</taxon>
        <taxon>Methanobacteriota</taxon>
        <taxon>Stenosarchaea group</taxon>
        <taxon>Halobacteria</taxon>
        <taxon>Halobacteriales</taxon>
        <taxon>Natrialbaceae</taxon>
        <taxon>Natrinema</taxon>
    </lineage>
</organism>
<comment type="caution">
    <text evidence="1">The sequence shown here is derived from an EMBL/GenBank/DDBJ whole genome shotgun (WGS) entry which is preliminary data.</text>
</comment>
<proteinExistence type="predicted"/>
<dbReference type="OrthoDB" id="193573at2157"/>
<sequence>MTEPAKPVVGRLETVAVSGTDATETVVAKADTGADRTTTGDPLLERIGSTGAIDDVIVRSGGSAERRDIVAISVDVRSVDRAPRVVLVDVDDRQPYTGEVLFGSGLLDGFYVDCELRNTTANAE</sequence>
<keyword evidence="1" id="KW-0808">Transferase</keyword>
<reference evidence="2" key="1">
    <citation type="submission" date="2016-04" db="EMBL/GenBank/DDBJ databases">
        <authorList>
            <person name="Chen S.-C."/>
            <person name="Lai M.-C."/>
        </authorList>
    </citation>
    <scope>NUCLEOTIDE SEQUENCE [LARGE SCALE GENOMIC DNA]</scope>
    <source>
        <strain evidence="2">AB14</strain>
    </source>
</reference>
<name>A0A1S8AUS0_9EURY</name>
<evidence type="ECO:0000313" key="2">
    <source>
        <dbReference type="Proteomes" id="UP000189370"/>
    </source>
</evidence>
<dbReference type="EMBL" id="LWLN01000001">
    <property type="protein sequence ID" value="OLZ40648.1"/>
    <property type="molecule type" value="Genomic_DNA"/>
</dbReference>